<reference evidence="5" key="1">
    <citation type="submission" date="2017-02" db="EMBL/GenBank/DDBJ databases">
        <authorList>
            <person name="Daims H."/>
        </authorList>
    </citation>
    <scope>NUCLEOTIDE SEQUENCE [LARGE SCALE GENOMIC DNA]</scope>
</reference>
<gene>
    <name evidence="4" type="ORF">CRENPOLYSF1_690006</name>
</gene>
<dbReference type="NCBIfam" id="TIGR01490">
    <property type="entry name" value="HAD-SF-IB-hyp1"/>
    <property type="match status" value="1"/>
</dbReference>
<evidence type="ECO:0000256" key="3">
    <source>
        <dbReference type="ARBA" id="ARBA00022842"/>
    </source>
</evidence>
<dbReference type="NCBIfam" id="TIGR01488">
    <property type="entry name" value="HAD-SF-IB"/>
    <property type="match status" value="1"/>
</dbReference>
<dbReference type="InterPro" id="IPR036412">
    <property type="entry name" value="HAD-like_sf"/>
</dbReference>
<dbReference type="EMBL" id="FUKI01000147">
    <property type="protein sequence ID" value="SJM95377.1"/>
    <property type="molecule type" value="Genomic_DNA"/>
</dbReference>
<dbReference type="Pfam" id="PF12710">
    <property type="entry name" value="HAD"/>
    <property type="match status" value="1"/>
</dbReference>
<name>A0A1R4HGN3_9GAMM</name>
<evidence type="ECO:0000256" key="1">
    <source>
        <dbReference type="ARBA" id="ARBA00022723"/>
    </source>
</evidence>
<accession>A0A1R4HGN3</accession>
<organism evidence="4 5">
    <name type="scientific">Crenothrix polyspora</name>
    <dbReference type="NCBI Taxonomy" id="360316"/>
    <lineage>
        <taxon>Bacteria</taxon>
        <taxon>Pseudomonadati</taxon>
        <taxon>Pseudomonadota</taxon>
        <taxon>Gammaproteobacteria</taxon>
        <taxon>Methylococcales</taxon>
        <taxon>Crenotrichaceae</taxon>
        <taxon>Crenothrix</taxon>
    </lineage>
</organism>
<dbReference type="Gene3D" id="3.40.50.1000">
    <property type="entry name" value="HAD superfamily/HAD-like"/>
    <property type="match status" value="1"/>
</dbReference>
<keyword evidence="3" id="KW-0460">Magnesium</keyword>
<dbReference type="AlphaFoldDB" id="A0A1R4HGN3"/>
<dbReference type="PANTHER" id="PTHR43344:SF13">
    <property type="entry name" value="PHOSPHATASE RV3661-RELATED"/>
    <property type="match status" value="1"/>
</dbReference>
<keyword evidence="2" id="KW-0378">Hydrolase</keyword>
<dbReference type="GO" id="GO:0046872">
    <property type="term" value="F:metal ion binding"/>
    <property type="evidence" value="ECO:0007669"/>
    <property type="project" value="UniProtKB-KW"/>
</dbReference>
<keyword evidence="1" id="KW-0479">Metal-binding</keyword>
<dbReference type="InterPro" id="IPR023214">
    <property type="entry name" value="HAD_sf"/>
</dbReference>
<keyword evidence="5" id="KW-1185">Reference proteome</keyword>
<evidence type="ECO:0008006" key="6">
    <source>
        <dbReference type="Google" id="ProtNLM"/>
    </source>
</evidence>
<dbReference type="InterPro" id="IPR006385">
    <property type="entry name" value="HAD_hydro_SerB1"/>
</dbReference>
<dbReference type="GO" id="GO:0016787">
    <property type="term" value="F:hydrolase activity"/>
    <property type="evidence" value="ECO:0007669"/>
    <property type="project" value="UniProtKB-KW"/>
</dbReference>
<evidence type="ECO:0000313" key="4">
    <source>
        <dbReference type="EMBL" id="SJM95377.1"/>
    </source>
</evidence>
<dbReference type="PANTHER" id="PTHR43344">
    <property type="entry name" value="PHOSPHOSERINE PHOSPHATASE"/>
    <property type="match status" value="1"/>
</dbReference>
<evidence type="ECO:0000256" key="2">
    <source>
        <dbReference type="ARBA" id="ARBA00022801"/>
    </source>
</evidence>
<sequence>MSLAIFDLDNTLIANDSDYLWGQFLVDQGIVDKAYYESRNAQFYQDYQHGNLDIVDFLDFSLKPLADNLPKQLYEWREQFIAEIIKPILLKPAQQLIAKHRDRGDTLLVITATNRFVTQPIVDLYGIDNLLATTPEFLDGRYTGKFTGVPCFQAGKVTLLQEWLATSQETMTGSWFYSDSHNDLPLLTLVDHPVAVDPDEKLAAFATQALWPIISLRGDECPLNHFITQPVLT</sequence>
<dbReference type="InterPro" id="IPR050582">
    <property type="entry name" value="HAD-like_SerB"/>
</dbReference>
<dbReference type="SUPFAM" id="SSF56784">
    <property type="entry name" value="HAD-like"/>
    <property type="match status" value="1"/>
</dbReference>
<dbReference type="OrthoDB" id="9784466at2"/>
<protein>
    <recommendedName>
        <fullName evidence="6">HAD-superfamily subfamily IB hydrolase, TIGR01490</fullName>
    </recommendedName>
</protein>
<dbReference type="CDD" id="cd02612">
    <property type="entry name" value="HAD_PGPPase"/>
    <property type="match status" value="1"/>
</dbReference>
<dbReference type="RefSeq" id="WP_087144765.1">
    <property type="nucleotide sequence ID" value="NZ_FUKI01000147.1"/>
</dbReference>
<dbReference type="Gene3D" id="1.20.1440.100">
    <property type="entry name" value="SG protein - dephosphorylation function"/>
    <property type="match status" value="1"/>
</dbReference>
<proteinExistence type="predicted"/>
<evidence type="ECO:0000313" key="5">
    <source>
        <dbReference type="Proteomes" id="UP000195667"/>
    </source>
</evidence>
<dbReference type="Proteomes" id="UP000195667">
    <property type="component" value="Unassembled WGS sequence"/>
</dbReference>